<protein>
    <submittedName>
        <fullName evidence="2">JmjC domain-containing protein</fullName>
    </submittedName>
</protein>
<proteinExistence type="predicted"/>
<accession>A0AC35U249</accession>
<name>A0AC35U249_9BILA</name>
<organism evidence="1 2">
    <name type="scientific">Rhabditophanes sp. KR3021</name>
    <dbReference type="NCBI Taxonomy" id="114890"/>
    <lineage>
        <taxon>Eukaryota</taxon>
        <taxon>Metazoa</taxon>
        <taxon>Ecdysozoa</taxon>
        <taxon>Nematoda</taxon>
        <taxon>Chromadorea</taxon>
        <taxon>Rhabditida</taxon>
        <taxon>Tylenchina</taxon>
        <taxon>Panagrolaimomorpha</taxon>
        <taxon>Strongyloidoidea</taxon>
        <taxon>Alloionematidae</taxon>
        <taxon>Rhabditophanes</taxon>
    </lineage>
</organism>
<dbReference type="WBParaSite" id="RSKR_0000695700.1">
    <property type="protein sequence ID" value="RSKR_0000695700.1"/>
    <property type="gene ID" value="RSKR_0000695700"/>
</dbReference>
<evidence type="ECO:0000313" key="1">
    <source>
        <dbReference type="Proteomes" id="UP000095286"/>
    </source>
</evidence>
<reference evidence="2" key="1">
    <citation type="submission" date="2016-11" db="UniProtKB">
        <authorList>
            <consortium name="WormBaseParasite"/>
        </authorList>
    </citation>
    <scope>IDENTIFICATION</scope>
    <source>
        <strain evidence="2">KR3021</strain>
    </source>
</reference>
<dbReference type="Proteomes" id="UP000095286">
    <property type="component" value="Unplaced"/>
</dbReference>
<evidence type="ECO:0000313" key="2">
    <source>
        <dbReference type="WBParaSite" id="RSKR_0000695700.1"/>
    </source>
</evidence>
<sequence length="306" mass="35415">MFYGSLLCLYGKWQFEVMEDYEAALKCVDEGLLLGYDGEAGWLAKFGEELVFYQEELGELNVSEKIKKIPGGLENGIEIETIDSGEIETFITNYRDKCKPVIIKDVVNHWPAFKKWTLEYLYKKIGHRRVPIEIGSKYTDDSWYQRIMPFKEFISTGMKGYLAQHRLLEQIPSLKDDIIVPDFAYMTNEISQLEMNVFIGPAGTLSPLHCDPRNNLFCQIKGRKFVRLVSPNYNHEDELYLFGDMIRNNSSAVDVLCPDYKTHPGFRNVVVEDYVMEAGDCLYIPKKYFHCVYSLESSVSVSVWFD</sequence>